<gene>
    <name evidence="2" type="ORF">PSQ19_05955</name>
</gene>
<sequence length="150" mass="16634">MTFTAHSGPGLWVRVQHRFGARMMEWFLSGHMMLFGLVLLAPGSIFDHPAYSWFSSVFFSESLVGMVMVAVGLARFAGLIINGARKHVTPRIRQISAGIGCLIWFGISYGFLESGVFSTWLAVYPLFALGELVNIHRAARDEGEHRGSSR</sequence>
<evidence type="ECO:0000313" key="3">
    <source>
        <dbReference type="Proteomes" id="UP001220530"/>
    </source>
</evidence>
<feature type="transmembrane region" description="Helical" evidence="1">
    <location>
        <begin position="26"/>
        <end position="45"/>
    </location>
</feature>
<feature type="transmembrane region" description="Helical" evidence="1">
    <location>
        <begin position="95"/>
        <end position="112"/>
    </location>
</feature>
<accession>A0ABY7YQP0</accession>
<keyword evidence="1" id="KW-0472">Membrane</keyword>
<reference evidence="2 3" key="1">
    <citation type="submission" date="2023-02" db="EMBL/GenBank/DDBJ databases">
        <title>Devosia algicola sp. nov., isolated from the phycosphere of marine algae.</title>
        <authorList>
            <person name="Kim J.M."/>
            <person name="Lee J.K."/>
            <person name="Choi B.J."/>
            <person name="Bayburt H."/>
            <person name="Jeon C.O."/>
        </authorList>
    </citation>
    <scope>NUCLEOTIDE SEQUENCE [LARGE SCALE GENOMIC DNA]</scope>
    <source>
        <strain evidence="2 3">G20-9</strain>
    </source>
</reference>
<evidence type="ECO:0000256" key="1">
    <source>
        <dbReference type="SAM" id="Phobius"/>
    </source>
</evidence>
<feature type="transmembrane region" description="Helical" evidence="1">
    <location>
        <begin position="51"/>
        <end position="74"/>
    </location>
</feature>
<dbReference type="EMBL" id="CP118246">
    <property type="protein sequence ID" value="WDR03611.1"/>
    <property type="molecule type" value="Genomic_DNA"/>
</dbReference>
<name>A0ABY7YQP0_9HYPH</name>
<dbReference type="RefSeq" id="WP_282220001.1">
    <property type="nucleotide sequence ID" value="NZ_CP118246.1"/>
</dbReference>
<keyword evidence="1" id="KW-1133">Transmembrane helix</keyword>
<protein>
    <submittedName>
        <fullName evidence="2">Uncharacterized protein</fullName>
    </submittedName>
</protein>
<proteinExistence type="predicted"/>
<organism evidence="2 3">
    <name type="scientific">Devosia algicola</name>
    <dbReference type="NCBI Taxonomy" id="3026418"/>
    <lineage>
        <taxon>Bacteria</taxon>
        <taxon>Pseudomonadati</taxon>
        <taxon>Pseudomonadota</taxon>
        <taxon>Alphaproteobacteria</taxon>
        <taxon>Hyphomicrobiales</taxon>
        <taxon>Devosiaceae</taxon>
        <taxon>Devosia</taxon>
    </lineage>
</organism>
<keyword evidence="3" id="KW-1185">Reference proteome</keyword>
<evidence type="ECO:0000313" key="2">
    <source>
        <dbReference type="EMBL" id="WDR03611.1"/>
    </source>
</evidence>
<keyword evidence="1" id="KW-0812">Transmembrane</keyword>
<dbReference type="Proteomes" id="UP001220530">
    <property type="component" value="Chromosome"/>
</dbReference>